<feature type="domain" description="Glycosyl transferase family 1" evidence="1">
    <location>
        <begin position="191"/>
        <end position="342"/>
    </location>
</feature>
<dbReference type="AlphaFoldDB" id="A0A4P8XW87"/>
<gene>
    <name evidence="3" type="ORF">E5Z56_06060</name>
</gene>
<dbReference type="Pfam" id="PF13439">
    <property type="entry name" value="Glyco_transf_4"/>
    <property type="match status" value="1"/>
</dbReference>
<dbReference type="Proteomes" id="UP000301475">
    <property type="component" value="Chromosome"/>
</dbReference>
<reference evidence="3 4" key="1">
    <citation type="submission" date="2019-04" db="EMBL/GenBank/DDBJ databases">
        <authorList>
            <person name="Embree M."/>
            <person name="Gaffney J.R."/>
        </authorList>
    </citation>
    <scope>NUCLEOTIDE SEQUENCE [LARGE SCALE GENOMIC DNA]</scope>
    <source>
        <strain evidence="3 4">JE7A12</strain>
    </source>
</reference>
<keyword evidence="4" id="KW-1185">Reference proteome</keyword>
<evidence type="ECO:0000259" key="2">
    <source>
        <dbReference type="Pfam" id="PF13439"/>
    </source>
</evidence>
<sequence>MRKVLMNNKIKIAQSVTRLEFGGVESILLNYISHMDKEKLDFHIITQDINVDGCIKQFEDAGVKVHIVTHKNKSIVKNFSDLRKLMKKEKFDIVHSHMTLTNFTVLFFARLAGVKVRISHSHNAFKTNSFVKKVTWKVLKVVNKICANVYATCGYDAGVFMFGKKNMDNGNVYMMNNAIDLNKFKYNEEIRNKIRKKYGINNEICIGHIGRFMEQKNHLFLVDIFAKFLKIHPDAKLMLIGSGELEENVKEYIKEKNIESSVIFTGNITNANECYQAMDAFVLPSLFEGLPVVSIEAQAADLKCLVSDRVDKKCAITDNIEFYSIEKSPEEWAEKIDSMLGVPRETNVLNDIRKAHYDIEKESKELEKLYIGEFE</sequence>
<dbReference type="SUPFAM" id="SSF53756">
    <property type="entry name" value="UDP-Glycosyltransferase/glycogen phosphorylase"/>
    <property type="match status" value="1"/>
</dbReference>
<dbReference type="GO" id="GO:0016757">
    <property type="term" value="F:glycosyltransferase activity"/>
    <property type="evidence" value="ECO:0007669"/>
    <property type="project" value="InterPro"/>
</dbReference>
<dbReference type="Pfam" id="PF00534">
    <property type="entry name" value="Glycos_transf_1"/>
    <property type="match status" value="1"/>
</dbReference>
<dbReference type="KEGG" id="ruj:E5Z56_06060"/>
<dbReference type="OrthoDB" id="9804196at2"/>
<evidence type="ECO:0000313" key="3">
    <source>
        <dbReference type="EMBL" id="QCT06952.1"/>
    </source>
</evidence>
<proteinExistence type="predicted"/>
<protein>
    <submittedName>
        <fullName evidence="3">Glycosyltransferase family 1 protein</fullName>
    </submittedName>
</protein>
<keyword evidence="3" id="KW-0808">Transferase</keyword>
<organism evidence="3 4">
    <name type="scientific">Ruminococcus bovis</name>
    <dbReference type="NCBI Taxonomy" id="2564099"/>
    <lineage>
        <taxon>Bacteria</taxon>
        <taxon>Bacillati</taxon>
        <taxon>Bacillota</taxon>
        <taxon>Clostridia</taxon>
        <taxon>Eubacteriales</taxon>
        <taxon>Oscillospiraceae</taxon>
        <taxon>Ruminococcus</taxon>
    </lineage>
</organism>
<feature type="domain" description="Glycosyltransferase subfamily 4-like N-terminal" evidence="2">
    <location>
        <begin position="21"/>
        <end position="182"/>
    </location>
</feature>
<evidence type="ECO:0000313" key="4">
    <source>
        <dbReference type="Proteomes" id="UP000301475"/>
    </source>
</evidence>
<dbReference type="PANTHER" id="PTHR45947:SF3">
    <property type="entry name" value="SULFOQUINOVOSYL TRANSFERASE SQD2"/>
    <property type="match status" value="1"/>
</dbReference>
<dbReference type="InterPro" id="IPR001296">
    <property type="entry name" value="Glyco_trans_1"/>
</dbReference>
<dbReference type="InterPro" id="IPR028098">
    <property type="entry name" value="Glyco_trans_4-like_N"/>
</dbReference>
<dbReference type="Gene3D" id="3.40.50.2000">
    <property type="entry name" value="Glycogen Phosphorylase B"/>
    <property type="match status" value="2"/>
</dbReference>
<name>A0A4P8XW87_9FIRM</name>
<dbReference type="InterPro" id="IPR050194">
    <property type="entry name" value="Glycosyltransferase_grp1"/>
</dbReference>
<accession>A0A4P8XW87</accession>
<evidence type="ECO:0000259" key="1">
    <source>
        <dbReference type="Pfam" id="PF00534"/>
    </source>
</evidence>
<dbReference type="EMBL" id="CP039381">
    <property type="protein sequence ID" value="QCT06952.1"/>
    <property type="molecule type" value="Genomic_DNA"/>
</dbReference>
<dbReference type="CDD" id="cd03812">
    <property type="entry name" value="GT4_CapH-like"/>
    <property type="match status" value="1"/>
</dbReference>
<dbReference type="PANTHER" id="PTHR45947">
    <property type="entry name" value="SULFOQUINOVOSYL TRANSFERASE SQD2"/>
    <property type="match status" value="1"/>
</dbReference>